<dbReference type="InterPro" id="IPR027417">
    <property type="entry name" value="P-loop_NTPase"/>
</dbReference>
<dbReference type="EMBL" id="CP022535">
    <property type="protein sequence ID" value="ASP28249.1"/>
    <property type="molecule type" value="Genomic_DNA"/>
</dbReference>
<protein>
    <recommendedName>
        <fullName evidence="3">Dephospho-CoA kinase</fullName>
        <ecNumber evidence="3">2.7.1.24</ecNumber>
    </recommendedName>
</protein>
<dbReference type="Proteomes" id="UP000203229">
    <property type="component" value="Chromosome"/>
</dbReference>
<dbReference type="RefSeq" id="WP_094048806.1">
    <property type="nucleotide sequence ID" value="NZ_CP022535.1"/>
</dbReference>
<dbReference type="InterPro" id="IPR001977">
    <property type="entry name" value="Depp_CoAkinase"/>
</dbReference>
<keyword evidence="5" id="KW-1185">Reference proteome</keyword>
<keyword evidence="1" id="KW-0547">Nucleotide-binding</keyword>
<gene>
    <name evidence="4" type="primary">coaE</name>
    <name evidence="4" type="ORF">SCORR_v1c04770</name>
</gene>
<evidence type="ECO:0000256" key="2">
    <source>
        <dbReference type="ARBA" id="ARBA00022840"/>
    </source>
</evidence>
<dbReference type="OrthoDB" id="9812943at2"/>
<keyword evidence="2" id="KW-0067">ATP-binding</keyword>
<evidence type="ECO:0000256" key="1">
    <source>
        <dbReference type="ARBA" id="ARBA00022741"/>
    </source>
</evidence>
<dbReference type="GO" id="GO:0005737">
    <property type="term" value="C:cytoplasm"/>
    <property type="evidence" value="ECO:0007669"/>
    <property type="project" value="UniProtKB-UniRule"/>
</dbReference>
<name>A0A222EP12_9MOLU</name>
<dbReference type="KEGG" id="scou:SCORR_v1c04770"/>
<dbReference type="AlphaFoldDB" id="A0A222EP12"/>
<proteinExistence type="predicted"/>
<evidence type="ECO:0000256" key="3">
    <source>
        <dbReference type="NCBIfam" id="TIGR00152"/>
    </source>
</evidence>
<dbReference type="GO" id="GO:0015937">
    <property type="term" value="P:coenzyme A biosynthetic process"/>
    <property type="evidence" value="ECO:0007669"/>
    <property type="project" value="UniProtKB-UniRule"/>
</dbReference>
<dbReference type="Pfam" id="PF01121">
    <property type="entry name" value="CoaE"/>
    <property type="match status" value="1"/>
</dbReference>
<evidence type="ECO:0000313" key="4">
    <source>
        <dbReference type="EMBL" id="ASP28249.1"/>
    </source>
</evidence>
<keyword evidence="4" id="KW-0418">Kinase</keyword>
<dbReference type="EC" id="2.7.1.24" evidence="3"/>
<sequence>MIKILGLYGNIGSGKTTLINYLLSTDIGKYLHYISADLIGKSLLDENIVKLFIKNNFEHIIKDDTVDKSKLRDTLFNNPSSNKLYSNFIWPLISKEINNKISKISSKEVKIIIVEASVIDGLNINYNYKLLVCTKFISKKLQYKNIIKRDLNKTNYNQLKNIYRYQKKLNKQVKWDYKIKNNYKNIKLFFDRGYKIIKNLLIES</sequence>
<dbReference type="PROSITE" id="PS51219">
    <property type="entry name" value="DPCK"/>
    <property type="match status" value="1"/>
</dbReference>
<dbReference type="Gene3D" id="3.40.50.300">
    <property type="entry name" value="P-loop containing nucleotide triphosphate hydrolases"/>
    <property type="match status" value="1"/>
</dbReference>
<dbReference type="GO" id="GO:0004140">
    <property type="term" value="F:dephospho-CoA kinase activity"/>
    <property type="evidence" value="ECO:0007669"/>
    <property type="project" value="UniProtKB-UniRule"/>
</dbReference>
<reference evidence="4 5" key="1">
    <citation type="submission" date="2017-07" db="EMBL/GenBank/DDBJ databases">
        <title>Complete genome sequence of Spiroplasma corruscae EC-1 (DSM 19793).</title>
        <authorList>
            <person name="Tsai Y.-M."/>
            <person name="Lo W.-S."/>
            <person name="Kuo C.-H."/>
        </authorList>
    </citation>
    <scope>NUCLEOTIDE SEQUENCE [LARGE SCALE GENOMIC DNA]</scope>
    <source>
        <strain evidence="4 5">EC-1</strain>
    </source>
</reference>
<evidence type="ECO:0000313" key="5">
    <source>
        <dbReference type="Proteomes" id="UP000203229"/>
    </source>
</evidence>
<organism evidence="4 5">
    <name type="scientific">Spiroplasma corruscae</name>
    <dbReference type="NCBI Taxonomy" id="216934"/>
    <lineage>
        <taxon>Bacteria</taxon>
        <taxon>Bacillati</taxon>
        <taxon>Mycoplasmatota</taxon>
        <taxon>Mollicutes</taxon>
        <taxon>Entomoplasmatales</taxon>
        <taxon>Spiroplasmataceae</taxon>
        <taxon>Spiroplasma</taxon>
    </lineage>
</organism>
<accession>A0A222EP12</accession>
<dbReference type="GO" id="GO:0005524">
    <property type="term" value="F:ATP binding"/>
    <property type="evidence" value="ECO:0007669"/>
    <property type="project" value="UniProtKB-KW"/>
</dbReference>
<dbReference type="SUPFAM" id="SSF52540">
    <property type="entry name" value="P-loop containing nucleoside triphosphate hydrolases"/>
    <property type="match status" value="1"/>
</dbReference>
<dbReference type="NCBIfam" id="TIGR00152">
    <property type="entry name" value="dephospho-CoA kinase"/>
    <property type="match status" value="1"/>
</dbReference>
<keyword evidence="4" id="KW-0808">Transferase</keyword>